<dbReference type="RefSeq" id="WP_181750941.1">
    <property type="nucleotide sequence ID" value="NZ_JACEIQ010000003.1"/>
</dbReference>
<evidence type="ECO:0008006" key="4">
    <source>
        <dbReference type="Google" id="ProtNLM"/>
    </source>
</evidence>
<feature type="region of interest" description="Disordered" evidence="1">
    <location>
        <begin position="65"/>
        <end position="87"/>
    </location>
</feature>
<name>A0A7W1WPK4_9BACL</name>
<reference evidence="2 3" key="1">
    <citation type="submission" date="2020-07" db="EMBL/GenBank/DDBJ databases">
        <authorList>
            <person name="Feng H."/>
        </authorList>
    </citation>
    <scope>NUCLEOTIDE SEQUENCE [LARGE SCALE GENOMIC DNA]</scope>
    <source>
        <strain evidence="3">s-10</strain>
    </source>
</reference>
<proteinExistence type="predicted"/>
<evidence type="ECO:0000313" key="3">
    <source>
        <dbReference type="Proteomes" id="UP000535491"/>
    </source>
</evidence>
<sequence>MARDKDSFEELETVQSVHNEIIPEEFPEGPYGAATTPEKPGKTSPWRPGQRSVSAFTYEMRQFHEGLPRVIPGSHPTHDEPEEQEDE</sequence>
<keyword evidence="3" id="KW-1185">Reference proteome</keyword>
<protein>
    <recommendedName>
        <fullName evidence="4">Cytosolic protein</fullName>
    </recommendedName>
</protein>
<evidence type="ECO:0000256" key="1">
    <source>
        <dbReference type="SAM" id="MobiDB-lite"/>
    </source>
</evidence>
<dbReference type="Proteomes" id="UP000535491">
    <property type="component" value="Unassembled WGS sequence"/>
</dbReference>
<accession>A0A7W1WPK4</accession>
<comment type="caution">
    <text evidence="2">The sequence shown here is derived from an EMBL/GenBank/DDBJ whole genome shotgun (WGS) entry which is preliminary data.</text>
</comment>
<dbReference type="EMBL" id="JACEIQ010000003">
    <property type="protein sequence ID" value="MBA4493705.1"/>
    <property type="molecule type" value="Genomic_DNA"/>
</dbReference>
<organism evidence="2 3">
    <name type="scientific">Paenactinomyces guangxiensis</name>
    <dbReference type="NCBI Taxonomy" id="1490290"/>
    <lineage>
        <taxon>Bacteria</taxon>
        <taxon>Bacillati</taxon>
        <taxon>Bacillota</taxon>
        <taxon>Bacilli</taxon>
        <taxon>Bacillales</taxon>
        <taxon>Thermoactinomycetaceae</taxon>
        <taxon>Paenactinomyces</taxon>
    </lineage>
</organism>
<evidence type="ECO:0000313" key="2">
    <source>
        <dbReference type="EMBL" id="MBA4493705.1"/>
    </source>
</evidence>
<feature type="region of interest" description="Disordered" evidence="1">
    <location>
        <begin position="1"/>
        <end position="50"/>
    </location>
</feature>
<dbReference type="AlphaFoldDB" id="A0A7W1WPK4"/>
<gene>
    <name evidence="2" type="ORF">H1191_05235</name>
</gene>